<dbReference type="EMBL" id="BGPR01053700">
    <property type="protein sequence ID" value="GBO30523.1"/>
    <property type="molecule type" value="Genomic_DNA"/>
</dbReference>
<organism evidence="1 2">
    <name type="scientific">Araneus ventricosus</name>
    <name type="common">Orbweaver spider</name>
    <name type="synonym">Epeira ventricosa</name>
    <dbReference type="NCBI Taxonomy" id="182803"/>
    <lineage>
        <taxon>Eukaryota</taxon>
        <taxon>Metazoa</taxon>
        <taxon>Ecdysozoa</taxon>
        <taxon>Arthropoda</taxon>
        <taxon>Chelicerata</taxon>
        <taxon>Arachnida</taxon>
        <taxon>Araneae</taxon>
        <taxon>Araneomorphae</taxon>
        <taxon>Entelegynae</taxon>
        <taxon>Araneoidea</taxon>
        <taxon>Araneidae</taxon>
        <taxon>Araneus</taxon>
    </lineage>
</organism>
<gene>
    <name evidence="1" type="ORF">AVEN_217425_1</name>
</gene>
<evidence type="ECO:0000313" key="2">
    <source>
        <dbReference type="Proteomes" id="UP000499080"/>
    </source>
</evidence>
<sequence>MFSDRSAENLAHECRNKFPRSELLVQWEVDLRPRWRRPWKGMVKAFEKALKEGKKMDSEDSFQEDPTKHEYPMQVGGWISDQMRKTLERMVEGFEKALEEGKKISEDSFRKAEEMYHKLLDWGIDVGEKVKEALERIGKDFEDNRLVEIWNGRKIEKKE</sequence>
<evidence type="ECO:0000313" key="1">
    <source>
        <dbReference type="EMBL" id="GBO30523.1"/>
    </source>
</evidence>
<keyword evidence="2" id="KW-1185">Reference proteome</keyword>
<dbReference type="AlphaFoldDB" id="A0A4Y2VYK9"/>
<protein>
    <submittedName>
        <fullName evidence="1">Uncharacterized protein</fullName>
    </submittedName>
</protein>
<name>A0A4Y2VYK9_ARAVE</name>
<dbReference type="Proteomes" id="UP000499080">
    <property type="component" value="Unassembled WGS sequence"/>
</dbReference>
<comment type="caution">
    <text evidence="1">The sequence shown here is derived from an EMBL/GenBank/DDBJ whole genome shotgun (WGS) entry which is preliminary data.</text>
</comment>
<reference evidence="1 2" key="1">
    <citation type="journal article" date="2019" name="Sci. Rep.">
        <title>Orb-weaving spider Araneus ventricosus genome elucidates the spidroin gene catalogue.</title>
        <authorList>
            <person name="Kono N."/>
            <person name="Nakamura H."/>
            <person name="Ohtoshi R."/>
            <person name="Moran D.A.P."/>
            <person name="Shinohara A."/>
            <person name="Yoshida Y."/>
            <person name="Fujiwara M."/>
            <person name="Mori M."/>
            <person name="Tomita M."/>
            <person name="Arakawa K."/>
        </authorList>
    </citation>
    <scope>NUCLEOTIDE SEQUENCE [LARGE SCALE GENOMIC DNA]</scope>
</reference>
<accession>A0A4Y2VYK9</accession>
<proteinExistence type="predicted"/>